<dbReference type="STRING" id="360411.AC812_07195"/>
<organism evidence="1 2">
    <name type="scientific">Bellilinea caldifistulae</name>
    <dbReference type="NCBI Taxonomy" id="360411"/>
    <lineage>
        <taxon>Bacteria</taxon>
        <taxon>Bacillati</taxon>
        <taxon>Chloroflexota</taxon>
        <taxon>Anaerolineae</taxon>
        <taxon>Anaerolineales</taxon>
        <taxon>Anaerolineaceae</taxon>
        <taxon>Bellilinea</taxon>
    </lineage>
</organism>
<keyword evidence="2" id="KW-1185">Reference proteome</keyword>
<evidence type="ECO:0000313" key="2">
    <source>
        <dbReference type="Proteomes" id="UP000050514"/>
    </source>
</evidence>
<dbReference type="AlphaFoldDB" id="A0A0P6X9P0"/>
<dbReference type="Proteomes" id="UP000050514">
    <property type="component" value="Unassembled WGS sequence"/>
</dbReference>
<name>A0A0P6X9P0_9CHLR</name>
<proteinExistence type="predicted"/>
<comment type="caution">
    <text evidence="1">The sequence shown here is derived from an EMBL/GenBank/DDBJ whole genome shotgun (WGS) entry which is preliminary data.</text>
</comment>
<dbReference type="OrthoDB" id="8477586at2"/>
<reference evidence="1 2" key="1">
    <citation type="submission" date="2015-07" db="EMBL/GenBank/DDBJ databases">
        <title>Draft genome of Bellilinea caldifistulae DSM 17877.</title>
        <authorList>
            <person name="Hemp J."/>
            <person name="Ward L.M."/>
            <person name="Pace L.A."/>
            <person name="Fischer W.W."/>
        </authorList>
    </citation>
    <scope>NUCLEOTIDE SEQUENCE [LARGE SCALE GENOMIC DNA]</scope>
    <source>
        <strain evidence="1 2">GOMI-1</strain>
    </source>
</reference>
<accession>A0A0P6X9P0</accession>
<sequence length="324" mass="35527">MADLTVAVSESAFQRLFVVLRDSIRWEAQDSTSFGPFTAGYHVKGHLEGGSVDFRSDNSVLVDELDVRWDMFQFTLGLDIPEICVGGGCIDMPWPFPDICLPRWCVFSANPDVSISPDLAAFVAQELSVAGRPVVRYYDASIPPPLIDPCGLLRDLLVNASVIDPFPDHNQWHIFLNPDFIDLDLFDFADIVGNLIENALTAAVTALLPGGWVRDLILAIIGGIADFIRWLLDIPDEIDEWLSDLFNISFGLGDLLIQLVGEFFGACVPLIRVDDPLEVLAKEISTSVLLSGSPVELVAVTVPVRNLFVRVDDVEMVVQADVGG</sequence>
<gene>
    <name evidence="1" type="ORF">AC812_07195</name>
</gene>
<evidence type="ECO:0000313" key="1">
    <source>
        <dbReference type="EMBL" id="KPL76423.1"/>
    </source>
</evidence>
<dbReference type="EMBL" id="LGHJ01000012">
    <property type="protein sequence ID" value="KPL76423.1"/>
    <property type="molecule type" value="Genomic_DNA"/>
</dbReference>
<dbReference type="RefSeq" id="WP_061919557.1">
    <property type="nucleotide sequence ID" value="NZ_DF967971.1"/>
</dbReference>
<protein>
    <submittedName>
        <fullName evidence="1">Uncharacterized protein</fullName>
    </submittedName>
</protein>